<dbReference type="GO" id="GO:0016787">
    <property type="term" value="F:hydrolase activity"/>
    <property type="evidence" value="ECO:0007669"/>
    <property type="project" value="UniProtKB-KW"/>
</dbReference>
<comment type="caution">
    <text evidence="1">The sequence shown here is derived from an EMBL/GenBank/DDBJ whole genome shotgun (WGS) entry which is preliminary data.</text>
</comment>
<evidence type="ECO:0000313" key="2">
    <source>
        <dbReference type="Proteomes" id="UP001156882"/>
    </source>
</evidence>
<name>A0ABQ6CR45_9HYPH</name>
<keyword evidence="1" id="KW-0378">Hydrolase</keyword>
<organism evidence="1 2">
    <name type="scientific">Labrys miyagiensis</name>
    <dbReference type="NCBI Taxonomy" id="346912"/>
    <lineage>
        <taxon>Bacteria</taxon>
        <taxon>Pseudomonadati</taxon>
        <taxon>Pseudomonadota</taxon>
        <taxon>Alphaproteobacteria</taxon>
        <taxon>Hyphomicrobiales</taxon>
        <taxon>Xanthobacteraceae</taxon>
        <taxon>Labrys</taxon>
    </lineage>
</organism>
<gene>
    <name evidence="1" type="ORF">GCM10007874_52700</name>
</gene>
<dbReference type="InterPro" id="IPR025365">
    <property type="entry name" value="DUF4269"/>
</dbReference>
<evidence type="ECO:0000313" key="1">
    <source>
        <dbReference type="EMBL" id="GLS22253.1"/>
    </source>
</evidence>
<reference evidence="2" key="1">
    <citation type="journal article" date="2019" name="Int. J. Syst. Evol. Microbiol.">
        <title>The Global Catalogue of Microorganisms (GCM) 10K type strain sequencing project: providing services to taxonomists for standard genome sequencing and annotation.</title>
        <authorList>
            <consortium name="The Broad Institute Genomics Platform"/>
            <consortium name="The Broad Institute Genome Sequencing Center for Infectious Disease"/>
            <person name="Wu L."/>
            <person name="Ma J."/>
        </authorList>
    </citation>
    <scope>NUCLEOTIDE SEQUENCE [LARGE SCALE GENOMIC DNA]</scope>
    <source>
        <strain evidence="2">NBRC 101365</strain>
    </source>
</reference>
<accession>A0ABQ6CR45</accession>
<dbReference type="EMBL" id="BSPC01000058">
    <property type="protein sequence ID" value="GLS22253.1"/>
    <property type="molecule type" value="Genomic_DNA"/>
</dbReference>
<sequence>MERHRCSYEQALRETRLLETLADFDPHIAGTPPLGLDVPESDIDILCQMPDPLLFAAQIWARLSACDTFSMHQWTGGRRTIVASFRSHDWLFGIFGDRRAVAEQEGWRHFVVEQRLLRLGGQMLKESIMRLRYSGMKTEPAFAAALGLEGDPYEQMLRLFDETDDQLKARLLRTRRHPHRGRGRARR</sequence>
<protein>
    <submittedName>
        <fullName evidence="1">Alpha/beta hydrolase</fullName>
    </submittedName>
</protein>
<dbReference type="Proteomes" id="UP001156882">
    <property type="component" value="Unassembled WGS sequence"/>
</dbReference>
<proteinExistence type="predicted"/>
<dbReference type="Pfam" id="PF14091">
    <property type="entry name" value="DUF4269"/>
    <property type="match status" value="1"/>
</dbReference>
<keyword evidence="2" id="KW-1185">Reference proteome</keyword>